<proteinExistence type="inferred from homology"/>
<protein>
    <recommendedName>
        <fullName evidence="3">Aminotransferase</fullName>
        <ecNumber evidence="3">2.6.1.-</ecNumber>
    </recommendedName>
</protein>
<dbReference type="InterPro" id="IPR004838">
    <property type="entry name" value="NHTrfase_class1_PyrdxlP-BS"/>
</dbReference>
<dbReference type="SUPFAM" id="SSF53383">
    <property type="entry name" value="PLP-dependent transferases"/>
    <property type="match status" value="1"/>
</dbReference>
<dbReference type="AlphaFoldDB" id="A0A841JNS8"/>
<dbReference type="EC" id="2.6.1.-" evidence="3"/>
<evidence type="ECO:0000256" key="2">
    <source>
        <dbReference type="ARBA" id="ARBA00022898"/>
    </source>
</evidence>
<sequence length="359" mass="39749">MIDELPTHGGQLRSLAQRFGIAESQLLDFSANINPEGPPAVVHSTLRASLDDLSMLMSYPDLEEIDLKQSIARYAGVSHQNIAVANGFVPLLEAALRTLDIRRCLLPVPAFVEYRKALARARIEVFPHLLSAEESFSYNADVICAGSQDAILLTNPQNPSGVVCSHETLTRILTKAAERNACVLLDEAFIDYIPELSITPHIDSWTNLIVFRSVTKFHGMPGLRVAYAVANRKTAQALNENLPPWPITTLASCAVSSALKDVAYAVKTRDLNDRRRALLQSSIKALGIQTYPSAANFLLLRLPAAVDPADFWQRMLVDYRIVMRSCFNYEALEAGHLRVAVRTEEENSRLVEALSRVLQ</sequence>
<keyword evidence="3" id="KW-0808">Transferase</keyword>
<keyword evidence="5" id="KW-0456">Lyase</keyword>
<dbReference type="Gene3D" id="3.40.640.10">
    <property type="entry name" value="Type I PLP-dependent aspartate aminotransferase-like (Major domain)"/>
    <property type="match status" value="1"/>
</dbReference>
<dbReference type="Pfam" id="PF00155">
    <property type="entry name" value="Aminotran_1_2"/>
    <property type="match status" value="1"/>
</dbReference>
<dbReference type="InterPro" id="IPR004839">
    <property type="entry name" value="Aminotransferase_I/II_large"/>
</dbReference>
<dbReference type="Gene3D" id="3.90.1150.10">
    <property type="entry name" value="Aspartate Aminotransferase, domain 1"/>
    <property type="match status" value="1"/>
</dbReference>
<dbReference type="RefSeq" id="WP_050061874.1">
    <property type="nucleotide sequence ID" value="NZ_JACHEK010000002.1"/>
</dbReference>
<dbReference type="Proteomes" id="UP000538666">
    <property type="component" value="Unassembled WGS sequence"/>
</dbReference>
<evidence type="ECO:0000313" key="6">
    <source>
        <dbReference type="Proteomes" id="UP000538666"/>
    </source>
</evidence>
<dbReference type="CDD" id="cd00609">
    <property type="entry name" value="AAT_like"/>
    <property type="match status" value="1"/>
</dbReference>
<dbReference type="PROSITE" id="PS00105">
    <property type="entry name" value="AA_TRANSFER_CLASS_1"/>
    <property type="match status" value="1"/>
</dbReference>
<organism evidence="5 6">
    <name type="scientific">Silvibacterium bohemicum</name>
    <dbReference type="NCBI Taxonomy" id="1577686"/>
    <lineage>
        <taxon>Bacteria</taxon>
        <taxon>Pseudomonadati</taxon>
        <taxon>Acidobacteriota</taxon>
        <taxon>Terriglobia</taxon>
        <taxon>Terriglobales</taxon>
        <taxon>Acidobacteriaceae</taxon>
        <taxon>Silvibacterium</taxon>
    </lineage>
</organism>
<comment type="caution">
    <text evidence="5">The sequence shown here is derived from an EMBL/GenBank/DDBJ whole genome shotgun (WGS) entry which is preliminary data.</text>
</comment>
<dbReference type="GO" id="GO:0008483">
    <property type="term" value="F:transaminase activity"/>
    <property type="evidence" value="ECO:0007669"/>
    <property type="project" value="UniProtKB-KW"/>
</dbReference>
<dbReference type="InterPro" id="IPR015424">
    <property type="entry name" value="PyrdxlP-dep_Trfase"/>
</dbReference>
<evidence type="ECO:0000313" key="5">
    <source>
        <dbReference type="EMBL" id="MBB6142923.1"/>
    </source>
</evidence>
<dbReference type="PANTHER" id="PTHR42885:SF1">
    <property type="entry name" value="THREONINE-PHOSPHATE DECARBOXYLASE"/>
    <property type="match status" value="1"/>
</dbReference>
<keyword evidence="2" id="KW-0663">Pyridoxal phosphate</keyword>
<dbReference type="InterPro" id="IPR015421">
    <property type="entry name" value="PyrdxlP-dep_Trfase_major"/>
</dbReference>
<name>A0A841JNS8_9BACT</name>
<accession>A0A841JNS8</accession>
<dbReference type="InterPro" id="IPR015422">
    <property type="entry name" value="PyrdxlP-dep_Trfase_small"/>
</dbReference>
<evidence type="ECO:0000259" key="4">
    <source>
        <dbReference type="Pfam" id="PF00155"/>
    </source>
</evidence>
<keyword evidence="6" id="KW-1185">Reference proteome</keyword>
<reference evidence="5 6" key="1">
    <citation type="submission" date="2020-08" db="EMBL/GenBank/DDBJ databases">
        <title>Genomic Encyclopedia of Type Strains, Phase IV (KMG-IV): sequencing the most valuable type-strain genomes for metagenomic binning, comparative biology and taxonomic classification.</title>
        <authorList>
            <person name="Goeker M."/>
        </authorList>
    </citation>
    <scope>NUCLEOTIDE SEQUENCE [LARGE SCALE GENOMIC DNA]</scope>
    <source>
        <strain evidence="5 6">DSM 103733</strain>
    </source>
</reference>
<comment type="cofactor">
    <cofactor evidence="1 3">
        <name>pyridoxal 5'-phosphate</name>
        <dbReference type="ChEBI" id="CHEBI:597326"/>
    </cofactor>
</comment>
<dbReference type="EMBL" id="JACHEK010000002">
    <property type="protein sequence ID" value="MBB6142923.1"/>
    <property type="molecule type" value="Genomic_DNA"/>
</dbReference>
<gene>
    <name evidence="5" type="ORF">HNQ77_000867</name>
</gene>
<comment type="similarity">
    <text evidence="3">Belongs to the class-I pyridoxal-phosphate-dependent aminotransferase family.</text>
</comment>
<keyword evidence="3" id="KW-0032">Aminotransferase</keyword>
<evidence type="ECO:0000256" key="1">
    <source>
        <dbReference type="ARBA" id="ARBA00001933"/>
    </source>
</evidence>
<feature type="domain" description="Aminotransferase class I/classII large" evidence="4">
    <location>
        <begin position="26"/>
        <end position="354"/>
    </location>
</feature>
<dbReference type="GO" id="GO:0030170">
    <property type="term" value="F:pyridoxal phosphate binding"/>
    <property type="evidence" value="ECO:0007669"/>
    <property type="project" value="InterPro"/>
</dbReference>
<dbReference type="GO" id="GO:0016829">
    <property type="term" value="F:lyase activity"/>
    <property type="evidence" value="ECO:0007669"/>
    <property type="project" value="UniProtKB-KW"/>
</dbReference>
<evidence type="ECO:0000256" key="3">
    <source>
        <dbReference type="RuleBase" id="RU000481"/>
    </source>
</evidence>
<dbReference type="PANTHER" id="PTHR42885">
    <property type="entry name" value="HISTIDINOL-PHOSPHATE AMINOTRANSFERASE-RELATED"/>
    <property type="match status" value="1"/>
</dbReference>